<evidence type="ECO:0000256" key="5">
    <source>
        <dbReference type="ARBA" id="ARBA00022833"/>
    </source>
</evidence>
<dbReference type="GO" id="GO:0006364">
    <property type="term" value="P:rRNA processing"/>
    <property type="evidence" value="ECO:0007669"/>
    <property type="project" value="TreeGrafter"/>
</dbReference>
<dbReference type="AlphaFoldDB" id="A0A1Y2HDN1"/>
<dbReference type="GO" id="GO:0003677">
    <property type="term" value="F:DNA binding"/>
    <property type="evidence" value="ECO:0007669"/>
    <property type="project" value="InterPro"/>
</dbReference>
<dbReference type="InterPro" id="IPR039999">
    <property type="entry name" value="LYAR"/>
</dbReference>
<comment type="subcellular location">
    <subcellularLocation>
        <location evidence="1">Nucleus</location>
    </subcellularLocation>
</comment>
<evidence type="ECO:0000256" key="8">
    <source>
        <dbReference type="PROSITE-ProRule" id="PRU01145"/>
    </source>
</evidence>
<evidence type="ECO:0000256" key="4">
    <source>
        <dbReference type="ARBA" id="ARBA00022771"/>
    </source>
</evidence>
<dbReference type="GO" id="GO:0000122">
    <property type="term" value="P:negative regulation of transcription by RNA polymerase II"/>
    <property type="evidence" value="ECO:0007669"/>
    <property type="project" value="TreeGrafter"/>
</dbReference>
<dbReference type="GO" id="GO:0005730">
    <property type="term" value="C:nucleolus"/>
    <property type="evidence" value="ECO:0007669"/>
    <property type="project" value="TreeGrafter"/>
</dbReference>
<feature type="compositionally biased region" description="Low complexity" evidence="9">
    <location>
        <begin position="113"/>
        <end position="130"/>
    </location>
</feature>
<reference evidence="11 12" key="1">
    <citation type="submission" date="2016-07" db="EMBL/GenBank/DDBJ databases">
        <title>Pervasive Adenine N6-methylation of Active Genes in Fungi.</title>
        <authorList>
            <consortium name="DOE Joint Genome Institute"/>
            <person name="Mondo S.J."/>
            <person name="Dannebaum R.O."/>
            <person name="Kuo R.C."/>
            <person name="Labutti K."/>
            <person name="Haridas S."/>
            <person name="Kuo A."/>
            <person name="Salamov A."/>
            <person name="Ahrendt S.R."/>
            <person name="Lipzen A."/>
            <person name="Sullivan W."/>
            <person name="Andreopoulos W.B."/>
            <person name="Clum A."/>
            <person name="Lindquist E."/>
            <person name="Daum C."/>
            <person name="Ramamoorthy G.K."/>
            <person name="Gryganskyi A."/>
            <person name="Culley D."/>
            <person name="Magnuson J.K."/>
            <person name="James T.Y."/>
            <person name="O'Malley M.A."/>
            <person name="Stajich J.E."/>
            <person name="Spatafora J.W."/>
            <person name="Visel A."/>
            <person name="Grigoriev I.V."/>
        </authorList>
    </citation>
    <scope>NUCLEOTIDE SEQUENCE [LARGE SCALE GENOMIC DNA]</scope>
    <source>
        <strain evidence="11 12">PL171</strain>
    </source>
</reference>
<evidence type="ECO:0000256" key="2">
    <source>
        <dbReference type="ARBA" id="ARBA00022723"/>
    </source>
</evidence>
<evidence type="ECO:0000313" key="12">
    <source>
        <dbReference type="Proteomes" id="UP000193411"/>
    </source>
</evidence>
<comment type="caution">
    <text evidence="11">The sequence shown here is derived from an EMBL/GenBank/DDBJ whole genome shotgun (WGS) entry which is preliminary data.</text>
</comment>
<evidence type="ECO:0000256" key="7">
    <source>
        <dbReference type="ARBA" id="ARBA00061084"/>
    </source>
</evidence>
<dbReference type="FunFam" id="3.30.1490.490:FF:000001">
    <property type="entry name" value="cell growth-regulating nucleolar protein-like"/>
    <property type="match status" value="1"/>
</dbReference>
<accession>A0A1Y2HDN1</accession>
<dbReference type="PROSITE" id="PS51804">
    <property type="entry name" value="ZF_C2HC_LYAR"/>
    <property type="match status" value="2"/>
</dbReference>
<dbReference type="Gene3D" id="3.30.1490.490">
    <property type="match status" value="1"/>
</dbReference>
<evidence type="ECO:0000313" key="11">
    <source>
        <dbReference type="EMBL" id="ORZ32104.1"/>
    </source>
</evidence>
<sequence length="217" mass="22794">MVSFCCDHCQEIIKKPKAEMHVRRCHPASLSCVDCYKTFTGTAFKAHTSCITEEQKFHGKLYKENNGKGANGKQQQQKNKQHQNAPKPAPTSAPTPAPVASAPAAAESKKRSASAANASSSSDSSSSSSDSESDAEPAKKKAKTAEAVAAPAGPSGEDVKKAIGALGEAKSLSYKELVKRTVKAVRKAHSGLDKGKAKKLVKDTIRFNLAGGKVSLA</sequence>
<dbReference type="OrthoDB" id="21474at2759"/>
<organism evidence="11 12">
    <name type="scientific">Catenaria anguillulae PL171</name>
    <dbReference type="NCBI Taxonomy" id="765915"/>
    <lineage>
        <taxon>Eukaryota</taxon>
        <taxon>Fungi</taxon>
        <taxon>Fungi incertae sedis</taxon>
        <taxon>Blastocladiomycota</taxon>
        <taxon>Blastocladiomycetes</taxon>
        <taxon>Blastocladiales</taxon>
        <taxon>Catenariaceae</taxon>
        <taxon>Catenaria</taxon>
    </lineage>
</organism>
<evidence type="ECO:0000256" key="9">
    <source>
        <dbReference type="SAM" id="MobiDB-lite"/>
    </source>
</evidence>
<dbReference type="PANTHER" id="PTHR13100:SF10">
    <property type="entry name" value="CELL GROWTH-REGULATING NUCLEOLAR PROTEIN"/>
    <property type="match status" value="1"/>
</dbReference>
<feature type="region of interest" description="Disordered" evidence="9">
    <location>
        <begin position="62"/>
        <end position="159"/>
    </location>
</feature>
<keyword evidence="5" id="KW-0862">Zinc</keyword>
<keyword evidence="2" id="KW-0479">Metal-binding</keyword>
<dbReference type="GO" id="GO:0008270">
    <property type="term" value="F:zinc ion binding"/>
    <property type="evidence" value="ECO:0007669"/>
    <property type="project" value="UniProtKB-KW"/>
</dbReference>
<dbReference type="Pfam" id="PF08790">
    <property type="entry name" value="zf-LYAR"/>
    <property type="match status" value="1"/>
</dbReference>
<dbReference type="Proteomes" id="UP000193411">
    <property type="component" value="Unassembled WGS sequence"/>
</dbReference>
<keyword evidence="6" id="KW-0539">Nucleus</keyword>
<dbReference type="EMBL" id="MCFL01000051">
    <property type="protein sequence ID" value="ORZ32104.1"/>
    <property type="molecule type" value="Genomic_DNA"/>
</dbReference>
<evidence type="ECO:0000256" key="1">
    <source>
        <dbReference type="ARBA" id="ARBA00004123"/>
    </source>
</evidence>
<proteinExistence type="inferred from homology"/>
<dbReference type="SUPFAM" id="SSF57667">
    <property type="entry name" value="beta-beta-alpha zinc fingers"/>
    <property type="match status" value="2"/>
</dbReference>
<dbReference type="PANTHER" id="PTHR13100">
    <property type="entry name" value="CELL GROWTH-REGULATING NUCLEOLAR PROTEIN LYAR"/>
    <property type="match status" value="1"/>
</dbReference>
<feature type="compositionally biased region" description="Low complexity" evidence="9">
    <location>
        <begin position="67"/>
        <end position="86"/>
    </location>
</feature>
<keyword evidence="12" id="KW-1185">Reference proteome</keyword>
<dbReference type="InterPro" id="IPR014898">
    <property type="entry name" value="Znf_C2H2_LYAR"/>
</dbReference>
<evidence type="ECO:0000259" key="10">
    <source>
        <dbReference type="Pfam" id="PF08790"/>
    </source>
</evidence>
<dbReference type="STRING" id="765915.A0A1Y2HDN1"/>
<feature type="compositionally biased region" description="Pro residues" evidence="9">
    <location>
        <begin position="87"/>
        <end position="97"/>
    </location>
</feature>
<protein>
    <recommendedName>
        <fullName evidence="10">Zinc finger C2H2 LYAR-type domain-containing protein</fullName>
    </recommendedName>
</protein>
<comment type="similarity">
    <text evidence="7">Belongs to the UPF0743 family.</text>
</comment>
<name>A0A1Y2HDN1_9FUNG</name>
<feature type="domain" description="Zinc finger C2H2 LYAR-type" evidence="10">
    <location>
        <begin position="30"/>
        <end position="57"/>
    </location>
</feature>
<evidence type="ECO:0000256" key="3">
    <source>
        <dbReference type="ARBA" id="ARBA00022737"/>
    </source>
</evidence>
<keyword evidence="3" id="KW-0677">Repeat</keyword>
<gene>
    <name evidence="11" type="ORF">BCR44DRAFT_24160</name>
</gene>
<evidence type="ECO:0000256" key="6">
    <source>
        <dbReference type="ARBA" id="ARBA00023242"/>
    </source>
</evidence>
<dbReference type="InterPro" id="IPR036236">
    <property type="entry name" value="Znf_C2H2_sf"/>
</dbReference>
<keyword evidence="4 8" id="KW-0863">Zinc-finger</keyword>